<dbReference type="Gene3D" id="3.40.50.1820">
    <property type="entry name" value="alpha/beta hydrolase"/>
    <property type="match status" value="1"/>
</dbReference>
<accession>A0ABT5F1B5</accession>
<sequence>MLDETMTLADGRKQAFDIYGDPAGAPLFIFHGLPSCRKIGVPFHDVAVERRVAVVCPERPGVGLSDYQPRRRIVDYPKDIAALADHLGWKRFTVLGISGGGPYAAAVAHNLPDRVIRAGIASGIGELSNVSAFAEMIPANRLPLRILHSSHVVSYALAVVSELVYTTRLADSFFHRMAATMPPGDAKILADGPFMEFLKEEIRESFRQGPRGFATEQLLVVLPWQFLLEDVRVPVIFWHGDQDHNAPYSLAQKMARAVPGGRLIVWSGGGHLASIEHVPEILDELFPVPARA</sequence>
<dbReference type="RefSeq" id="WP_271926580.1">
    <property type="nucleotide sequence ID" value="NZ_JAQNDO010000001.1"/>
</dbReference>
<dbReference type="PANTHER" id="PTHR43433:SF10">
    <property type="entry name" value="AB HYDROLASE-1 DOMAIN-CONTAINING PROTEIN"/>
    <property type="match status" value="1"/>
</dbReference>
<gene>
    <name evidence="2" type="ORF">POL67_41455</name>
</gene>
<dbReference type="GO" id="GO:0016787">
    <property type="term" value="F:hydrolase activity"/>
    <property type="evidence" value="ECO:0007669"/>
    <property type="project" value="UniProtKB-KW"/>
</dbReference>
<evidence type="ECO:0000259" key="1">
    <source>
        <dbReference type="Pfam" id="PF12697"/>
    </source>
</evidence>
<dbReference type="Proteomes" id="UP001221411">
    <property type="component" value="Unassembled WGS sequence"/>
</dbReference>
<dbReference type="InterPro" id="IPR050471">
    <property type="entry name" value="AB_hydrolase"/>
</dbReference>
<dbReference type="EMBL" id="JAQNDO010000001">
    <property type="protein sequence ID" value="MDC0747872.1"/>
    <property type="molecule type" value="Genomic_DNA"/>
</dbReference>
<name>A0ABT5F1B5_9BACT</name>
<dbReference type="Pfam" id="PF12697">
    <property type="entry name" value="Abhydrolase_6"/>
    <property type="match status" value="1"/>
</dbReference>
<organism evidence="2 3">
    <name type="scientific">Polyangium mundeleinium</name>
    <dbReference type="NCBI Taxonomy" id="2995306"/>
    <lineage>
        <taxon>Bacteria</taxon>
        <taxon>Pseudomonadati</taxon>
        <taxon>Myxococcota</taxon>
        <taxon>Polyangia</taxon>
        <taxon>Polyangiales</taxon>
        <taxon>Polyangiaceae</taxon>
        <taxon>Polyangium</taxon>
    </lineage>
</organism>
<dbReference type="SUPFAM" id="SSF53474">
    <property type="entry name" value="alpha/beta-Hydrolases"/>
    <property type="match status" value="1"/>
</dbReference>
<reference evidence="2 3" key="1">
    <citation type="submission" date="2022-11" db="EMBL/GenBank/DDBJ databases">
        <title>Minimal conservation of predation-associated metabolite biosynthetic gene clusters underscores biosynthetic potential of Myxococcota including descriptions for ten novel species: Archangium lansinium sp. nov., Myxococcus landrumus sp. nov., Nannocystis bai.</title>
        <authorList>
            <person name="Ahearne A."/>
            <person name="Stevens C."/>
            <person name="Dowd S."/>
        </authorList>
    </citation>
    <scope>NUCLEOTIDE SEQUENCE [LARGE SCALE GENOMIC DNA]</scope>
    <source>
        <strain evidence="2 3">RJM3</strain>
    </source>
</reference>
<protein>
    <submittedName>
        <fullName evidence="2">Alpha/beta hydrolase</fullName>
    </submittedName>
</protein>
<keyword evidence="3" id="KW-1185">Reference proteome</keyword>
<feature type="domain" description="AB hydrolase-1" evidence="1">
    <location>
        <begin position="46"/>
        <end position="277"/>
    </location>
</feature>
<comment type="caution">
    <text evidence="2">The sequence shown here is derived from an EMBL/GenBank/DDBJ whole genome shotgun (WGS) entry which is preliminary data.</text>
</comment>
<dbReference type="PANTHER" id="PTHR43433">
    <property type="entry name" value="HYDROLASE, ALPHA/BETA FOLD FAMILY PROTEIN"/>
    <property type="match status" value="1"/>
</dbReference>
<evidence type="ECO:0000313" key="3">
    <source>
        <dbReference type="Proteomes" id="UP001221411"/>
    </source>
</evidence>
<dbReference type="InterPro" id="IPR029058">
    <property type="entry name" value="AB_hydrolase_fold"/>
</dbReference>
<proteinExistence type="predicted"/>
<evidence type="ECO:0000313" key="2">
    <source>
        <dbReference type="EMBL" id="MDC0747872.1"/>
    </source>
</evidence>
<keyword evidence="2" id="KW-0378">Hydrolase</keyword>
<dbReference type="InterPro" id="IPR000073">
    <property type="entry name" value="AB_hydrolase_1"/>
</dbReference>